<keyword evidence="2" id="KW-1185">Reference proteome</keyword>
<protein>
    <recommendedName>
        <fullName evidence="3">Helicase C-terminal domain-containing protein</fullName>
    </recommendedName>
</protein>
<sequence length="57" mass="6302">KDMAEALGCAYYHARVPDQAERLEQWLKDGGLMVATLALGIGVDFPRVVYILHVGML</sequence>
<dbReference type="SUPFAM" id="SSF52540">
    <property type="entry name" value="P-loop containing nucleoside triphosphate hydrolases"/>
    <property type="match status" value="1"/>
</dbReference>
<dbReference type="OrthoDB" id="2608216at2759"/>
<dbReference type="Gene3D" id="3.40.50.300">
    <property type="entry name" value="P-loop containing nucleotide triphosphate hydrolases"/>
    <property type="match status" value="1"/>
</dbReference>
<feature type="non-terminal residue" evidence="1">
    <location>
        <position position="1"/>
    </location>
</feature>
<organism evidence="1 2">
    <name type="scientific">Byssothecium circinans</name>
    <dbReference type="NCBI Taxonomy" id="147558"/>
    <lineage>
        <taxon>Eukaryota</taxon>
        <taxon>Fungi</taxon>
        <taxon>Dikarya</taxon>
        <taxon>Ascomycota</taxon>
        <taxon>Pezizomycotina</taxon>
        <taxon>Dothideomycetes</taxon>
        <taxon>Pleosporomycetidae</taxon>
        <taxon>Pleosporales</taxon>
        <taxon>Massarineae</taxon>
        <taxon>Massarinaceae</taxon>
        <taxon>Byssothecium</taxon>
    </lineage>
</organism>
<gene>
    <name evidence="1" type="ORF">CC80DRAFT_397822</name>
</gene>
<dbReference type="EMBL" id="ML976977">
    <property type="protein sequence ID" value="KAF1963864.1"/>
    <property type="molecule type" value="Genomic_DNA"/>
</dbReference>
<evidence type="ECO:0000313" key="2">
    <source>
        <dbReference type="Proteomes" id="UP000800035"/>
    </source>
</evidence>
<evidence type="ECO:0000313" key="1">
    <source>
        <dbReference type="EMBL" id="KAF1963864.1"/>
    </source>
</evidence>
<dbReference type="Proteomes" id="UP000800035">
    <property type="component" value="Unassembled WGS sequence"/>
</dbReference>
<name>A0A6A5UGU5_9PLEO</name>
<reference evidence="1" key="1">
    <citation type="journal article" date="2020" name="Stud. Mycol.">
        <title>101 Dothideomycetes genomes: a test case for predicting lifestyles and emergence of pathogens.</title>
        <authorList>
            <person name="Haridas S."/>
            <person name="Albert R."/>
            <person name="Binder M."/>
            <person name="Bloem J."/>
            <person name="Labutti K."/>
            <person name="Salamov A."/>
            <person name="Andreopoulos B."/>
            <person name="Baker S."/>
            <person name="Barry K."/>
            <person name="Bills G."/>
            <person name="Bluhm B."/>
            <person name="Cannon C."/>
            <person name="Castanera R."/>
            <person name="Culley D."/>
            <person name="Daum C."/>
            <person name="Ezra D."/>
            <person name="Gonzalez J."/>
            <person name="Henrissat B."/>
            <person name="Kuo A."/>
            <person name="Liang C."/>
            <person name="Lipzen A."/>
            <person name="Lutzoni F."/>
            <person name="Magnuson J."/>
            <person name="Mondo S."/>
            <person name="Nolan M."/>
            <person name="Ohm R."/>
            <person name="Pangilinan J."/>
            <person name="Park H.-J."/>
            <person name="Ramirez L."/>
            <person name="Alfaro M."/>
            <person name="Sun H."/>
            <person name="Tritt A."/>
            <person name="Yoshinaga Y."/>
            <person name="Zwiers L.-H."/>
            <person name="Turgeon B."/>
            <person name="Goodwin S."/>
            <person name="Spatafora J."/>
            <person name="Crous P."/>
            <person name="Grigoriev I."/>
        </authorList>
    </citation>
    <scope>NUCLEOTIDE SEQUENCE</scope>
    <source>
        <strain evidence="1">CBS 675.92</strain>
    </source>
</reference>
<dbReference type="InterPro" id="IPR027417">
    <property type="entry name" value="P-loop_NTPase"/>
</dbReference>
<dbReference type="AlphaFoldDB" id="A0A6A5UGU5"/>
<evidence type="ECO:0008006" key="3">
    <source>
        <dbReference type="Google" id="ProtNLM"/>
    </source>
</evidence>
<accession>A0A6A5UGU5</accession>
<proteinExistence type="predicted"/>